<dbReference type="EMBL" id="WJJP01000090">
    <property type="protein sequence ID" value="MBD3323516.1"/>
    <property type="molecule type" value="Genomic_DNA"/>
</dbReference>
<dbReference type="AlphaFoldDB" id="A0A9D5JTR5"/>
<gene>
    <name evidence="2" type="ORF">GF339_02965</name>
</gene>
<keyword evidence="1" id="KW-0812">Transmembrane</keyword>
<feature type="transmembrane region" description="Helical" evidence="1">
    <location>
        <begin position="12"/>
        <end position="36"/>
    </location>
</feature>
<evidence type="ECO:0000313" key="3">
    <source>
        <dbReference type="Proteomes" id="UP000649604"/>
    </source>
</evidence>
<sequence>MFDIDLTVAKLLQGLAQLCALLLVLLVDSVLLYKSWAAIVYRLKGVDFIIQVLAVIGAIVVTFGVIIVSFWIIIFFYIRISGMSSIH</sequence>
<keyword evidence="1" id="KW-1133">Transmembrane helix</keyword>
<name>A0A9D5JTR5_9BACT</name>
<evidence type="ECO:0000313" key="2">
    <source>
        <dbReference type="EMBL" id="MBD3323516.1"/>
    </source>
</evidence>
<accession>A0A9D5JTR5</accession>
<organism evidence="2 3">
    <name type="scientific">candidate division KSB3 bacterium</name>
    <dbReference type="NCBI Taxonomy" id="2044937"/>
    <lineage>
        <taxon>Bacteria</taxon>
        <taxon>candidate division KSB3</taxon>
    </lineage>
</organism>
<comment type="caution">
    <text evidence="2">The sequence shown here is derived from an EMBL/GenBank/DDBJ whole genome shotgun (WGS) entry which is preliminary data.</text>
</comment>
<proteinExistence type="predicted"/>
<dbReference type="Proteomes" id="UP000649604">
    <property type="component" value="Unassembled WGS sequence"/>
</dbReference>
<reference evidence="2" key="1">
    <citation type="submission" date="2019-11" db="EMBL/GenBank/DDBJ databases">
        <title>Microbial mats filling the niche in hypersaline microbial mats.</title>
        <authorList>
            <person name="Wong H.L."/>
            <person name="Macleod F.I."/>
            <person name="White R.A. III"/>
            <person name="Burns B.P."/>
        </authorList>
    </citation>
    <scope>NUCLEOTIDE SEQUENCE</scope>
    <source>
        <strain evidence="2">Rbin_158</strain>
    </source>
</reference>
<protein>
    <submittedName>
        <fullName evidence="2">Uncharacterized protein</fullName>
    </submittedName>
</protein>
<feature type="transmembrane region" description="Helical" evidence="1">
    <location>
        <begin position="48"/>
        <end position="78"/>
    </location>
</feature>
<evidence type="ECO:0000256" key="1">
    <source>
        <dbReference type="SAM" id="Phobius"/>
    </source>
</evidence>
<keyword evidence="1" id="KW-0472">Membrane</keyword>